<dbReference type="eggNOG" id="KOG1121">
    <property type="taxonomic scope" value="Eukaryota"/>
</dbReference>
<reference evidence="9" key="1">
    <citation type="journal article" date="2013" name="Genome Biol.">
        <title>Reference genomes and transcriptomes of Nicotiana sylvestris and Nicotiana tomentosiformis.</title>
        <authorList>
            <person name="Sierro N."/>
            <person name="Battey J.N."/>
            <person name="Ouadi S."/>
            <person name="Bovet L."/>
            <person name="Goepfert S."/>
            <person name="Bakaher N."/>
            <person name="Peitsch M.C."/>
            <person name="Ivanov N.V."/>
        </authorList>
    </citation>
    <scope>NUCLEOTIDE SEQUENCE [LARGE SCALE GENOMIC DNA]</scope>
</reference>
<dbReference type="RefSeq" id="XP_009804601.1">
    <property type="nucleotide sequence ID" value="XM_009806299.1"/>
</dbReference>
<sequence length="417" mass="46399">METRVVCRCGVDAVVCITWKPTNPGLGHLTLISFCGLPPSNSQKQIFDVAAVCASLSQLTLFTFSVLTPQLRLSPHFTASVFTLLHASQVAPRDCCAGAAHFSLHATPQAAPSCSSFPLALLCVPATALMEDEVEMVNKVQALVKCGESGASNDSTSNVESDSGSKKRKIMKERSVAWRHFSKFTDDEGVKKAKCKYCPEEYVANTKNSGTSNLLSHLLKCPNNPHKPETSQTKLAFQPKGQTGDVSLIPWKFDQEACRRALARMIIIDEQPFISVEKDGFRDFVRALQPLFHIPSRTTMTRDCFEIYHDEKLALKSIFKESKQRICITTDTWTSIQRINYMCVTAHYIDKNWNLHKKILNFCPITSHKGQDLASGVAKCLLEWGVDKVFTVTVDNAILTMSWLKNYPNNLLDGTLT</sequence>
<feature type="compositionally biased region" description="Polar residues" evidence="7">
    <location>
        <begin position="150"/>
        <end position="162"/>
    </location>
</feature>
<evidence type="ECO:0000256" key="3">
    <source>
        <dbReference type="ARBA" id="ARBA00022833"/>
    </source>
</evidence>
<name>A0A1U7YRM1_NICSY</name>
<keyword evidence="1" id="KW-0479">Metal-binding</keyword>
<gene>
    <name evidence="10" type="primary">LOC104249806</name>
</gene>
<evidence type="ECO:0000256" key="6">
    <source>
        <dbReference type="PROSITE-ProRule" id="PRU00027"/>
    </source>
</evidence>
<dbReference type="PANTHER" id="PTHR46481:SF3">
    <property type="entry name" value="HAT-LIKE TRANSPOSASE RNASE-H FOLD DOMAIN-CONTAINING PROTEIN"/>
    <property type="match status" value="1"/>
</dbReference>
<proteinExistence type="predicted"/>
<dbReference type="PROSITE" id="PS50808">
    <property type="entry name" value="ZF_BED"/>
    <property type="match status" value="1"/>
</dbReference>
<keyword evidence="2 6" id="KW-0863">Zinc-finger</keyword>
<evidence type="ECO:0000256" key="4">
    <source>
        <dbReference type="ARBA" id="ARBA00023015"/>
    </source>
</evidence>
<keyword evidence="3" id="KW-0862">Zinc</keyword>
<dbReference type="SUPFAM" id="SSF53098">
    <property type="entry name" value="Ribonuclease H-like"/>
    <property type="match status" value="1"/>
</dbReference>
<dbReference type="AlphaFoldDB" id="A0A1U7YRM1"/>
<feature type="domain" description="BED-type" evidence="8">
    <location>
        <begin position="172"/>
        <end position="233"/>
    </location>
</feature>
<dbReference type="InterPro" id="IPR036236">
    <property type="entry name" value="Znf_C2H2_sf"/>
</dbReference>
<evidence type="ECO:0000256" key="7">
    <source>
        <dbReference type="SAM" id="MobiDB-lite"/>
    </source>
</evidence>
<keyword evidence="9" id="KW-1185">Reference proteome</keyword>
<dbReference type="GO" id="GO:0003677">
    <property type="term" value="F:DNA binding"/>
    <property type="evidence" value="ECO:0007669"/>
    <property type="project" value="InterPro"/>
</dbReference>
<accession>A0A1U7YRM1</accession>
<evidence type="ECO:0000259" key="8">
    <source>
        <dbReference type="PROSITE" id="PS50808"/>
    </source>
</evidence>
<keyword evidence="5" id="KW-0804">Transcription</keyword>
<dbReference type="InterPro" id="IPR012337">
    <property type="entry name" value="RNaseH-like_sf"/>
</dbReference>
<dbReference type="STRING" id="4096.A0A1U7YRM1"/>
<feature type="region of interest" description="Disordered" evidence="7">
    <location>
        <begin position="149"/>
        <end position="168"/>
    </location>
</feature>
<evidence type="ECO:0000256" key="2">
    <source>
        <dbReference type="ARBA" id="ARBA00022771"/>
    </source>
</evidence>
<evidence type="ECO:0000313" key="10">
    <source>
        <dbReference type="RefSeq" id="XP_009804601.1"/>
    </source>
</evidence>
<protein>
    <submittedName>
        <fullName evidence="10">Zinc finger BED domain-containing protein DAYSLEEPER-like</fullName>
    </submittedName>
</protein>
<reference evidence="10" key="2">
    <citation type="submission" date="2025-08" db="UniProtKB">
        <authorList>
            <consortium name="RefSeq"/>
        </authorList>
    </citation>
    <scope>IDENTIFICATION</scope>
    <source>
        <tissue evidence="10">Leaf</tissue>
    </source>
</reference>
<dbReference type="SMART" id="SM00614">
    <property type="entry name" value="ZnF_BED"/>
    <property type="match status" value="1"/>
</dbReference>
<dbReference type="SUPFAM" id="SSF140996">
    <property type="entry name" value="Hermes dimerisation domain"/>
    <property type="match status" value="1"/>
</dbReference>
<evidence type="ECO:0000256" key="5">
    <source>
        <dbReference type="ARBA" id="ARBA00023163"/>
    </source>
</evidence>
<dbReference type="InterPro" id="IPR052035">
    <property type="entry name" value="ZnF_BED_domain_contain"/>
</dbReference>
<dbReference type="PANTHER" id="PTHR46481">
    <property type="entry name" value="ZINC FINGER BED DOMAIN-CONTAINING PROTEIN 4"/>
    <property type="match status" value="1"/>
</dbReference>
<dbReference type="Proteomes" id="UP000189701">
    <property type="component" value="Unplaced"/>
</dbReference>
<dbReference type="InterPro" id="IPR003656">
    <property type="entry name" value="Znf_BED"/>
</dbReference>
<evidence type="ECO:0000313" key="9">
    <source>
        <dbReference type="Proteomes" id="UP000189701"/>
    </source>
</evidence>
<dbReference type="GO" id="GO:0008270">
    <property type="term" value="F:zinc ion binding"/>
    <property type="evidence" value="ECO:0007669"/>
    <property type="project" value="UniProtKB-KW"/>
</dbReference>
<evidence type="ECO:0000256" key="1">
    <source>
        <dbReference type="ARBA" id="ARBA00022723"/>
    </source>
</evidence>
<dbReference type="SUPFAM" id="SSF57667">
    <property type="entry name" value="beta-beta-alpha zinc fingers"/>
    <property type="match status" value="1"/>
</dbReference>
<organism evidence="9 10">
    <name type="scientific">Nicotiana sylvestris</name>
    <name type="common">Wood tobacco</name>
    <name type="synonym">South American tobacco</name>
    <dbReference type="NCBI Taxonomy" id="4096"/>
    <lineage>
        <taxon>Eukaryota</taxon>
        <taxon>Viridiplantae</taxon>
        <taxon>Streptophyta</taxon>
        <taxon>Embryophyta</taxon>
        <taxon>Tracheophyta</taxon>
        <taxon>Spermatophyta</taxon>
        <taxon>Magnoliopsida</taxon>
        <taxon>eudicotyledons</taxon>
        <taxon>Gunneridae</taxon>
        <taxon>Pentapetalae</taxon>
        <taxon>asterids</taxon>
        <taxon>lamiids</taxon>
        <taxon>Solanales</taxon>
        <taxon>Solanaceae</taxon>
        <taxon>Nicotianoideae</taxon>
        <taxon>Nicotianeae</taxon>
        <taxon>Nicotiana</taxon>
    </lineage>
</organism>
<dbReference type="Pfam" id="PF02892">
    <property type="entry name" value="zf-BED"/>
    <property type="match status" value="1"/>
</dbReference>
<keyword evidence="4" id="KW-0805">Transcription regulation</keyword>